<proteinExistence type="predicted"/>
<dbReference type="PANTHER" id="PTHR33116:SF78">
    <property type="entry name" value="OS12G0587133 PROTEIN"/>
    <property type="match status" value="1"/>
</dbReference>
<evidence type="ECO:0000313" key="2">
    <source>
        <dbReference type="EMBL" id="SPC79922.1"/>
    </source>
</evidence>
<organism evidence="2">
    <name type="scientific">Fagus sylvatica</name>
    <name type="common">Beechnut</name>
    <dbReference type="NCBI Taxonomy" id="28930"/>
    <lineage>
        <taxon>Eukaryota</taxon>
        <taxon>Viridiplantae</taxon>
        <taxon>Streptophyta</taxon>
        <taxon>Embryophyta</taxon>
        <taxon>Tracheophyta</taxon>
        <taxon>Spermatophyta</taxon>
        <taxon>Magnoliopsida</taxon>
        <taxon>eudicotyledons</taxon>
        <taxon>Gunneridae</taxon>
        <taxon>Pentapetalae</taxon>
        <taxon>rosids</taxon>
        <taxon>fabids</taxon>
        <taxon>Fagales</taxon>
        <taxon>Fagaceae</taxon>
        <taxon>Fagus</taxon>
    </lineage>
</organism>
<dbReference type="Gene3D" id="3.60.10.10">
    <property type="entry name" value="Endonuclease/exonuclease/phosphatase"/>
    <property type="match status" value="1"/>
</dbReference>
<dbReference type="InterPro" id="IPR000477">
    <property type="entry name" value="RT_dom"/>
</dbReference>
<dbReference type="PANTHER" id="PTHR33116">
    <property type="entry name" value="REVERSE TRANSCRIPTASE ZINC-BINDING DOMAIN-CONTAINING PROTEIN-RELATED-RELATED"/>
    <property type="match status" value="1"/>
</dbReference>
<dbReference type="InterPro" id="IPR043502">
    <property type="entry name" value="DNA/RNA_pol_sf"/>
</dbReference>
<name>A0A2N9EYK0_FAGSY</name>
<dbReference type="SUPFAM" id="SSF56672">
    <property type="entry name" value="DNA/RNA polymerases"/>
    <property type="match status" value="1"/>
</dbReference>
<feature type="domain" description="Reverse transcriptase" evidence="1">
    <location>
        <begin position="700"/>
        <end position="1036"/>
    </location>
</feature>
<reference evidence="2" key="1">
    <citation type="submission" date="2018-02" db="EMBL/GenBank/DDBJ databases">
        <authorList>
            <person name="Cohen D.B."/>
            <person name="Kent A.D."/>
        </authorList>
    </citation>
    <scope>NUCLEOTIDE SEQUENCE</scope>
</reference>
<sequence length="1390" mass="158016">MGGKRSFRIESKRFDLVLGEKGPNHVKFTEIGKHHRCDIFTGKEGAIWLGRCVEENITREKDQAFIRTRGEHNKTYVIWCYSNIHGRYVEVTECGRGGSRGRIIILEGLNQNGWRGFVKELKLLLSPEPNNQGPQLGNTQHREEVAAGDWPGKGGDCGENVDLVGPSVVGLSTYEVGEGSGLVKYGPCEGPKVGLGSIQDHSPQTHVKANNLSRVVLQPNKVRQTQDLSCAVAVIPKKKMRLEYSHGAIVNCTTWFIQLADDRRLALSECPISRWPPVSILCSSVIFLIRHMQGFGLGVSQRKVGSREYDDEEGEVENGGAEEVCSGTEMVVWLAQDPIVVEPLSMVVPQVEEVTTKLWDALRKRFYQNPPSEWVLGQLKEFGRCVGALYEGYEDEKHQGKGSDVVVMNLKIMSWNVRGLNDKDKRLRFMAPIQTVRRGFLWEELASLISWWDAPWCIGGDFNVVRFLSEKSGMATFSAAMHEFSDLISELGLLDIPLEGGLFTWSNNRESPAKSRIDRFLMSSEWADHFGLVNQRRLPRLLSDHFPILLDCGRIVGGKSPFRFENMWLKVDGFVDRVRGWWDSYVFPGSPSHVFASKLKALKVDLKLWNSNEFGNIHFKHQKLLQSLHELESTSERRDLSEGEVAERIRLISELEKNTLLEEICCREKSQVLWLKEGDKNTKYFHKVANSHRRHNSIRHLSINGELSSDIADIKAQIIEFYKSLYTEDVGRRPLLDDLQFSSISSDEAVWLERLFEEEEIFHAVSNMNGDKAPGPDGFPMSFFHACWPILRADLLAVFSEFHEFGSFQRSLNATFLTLIPKKTNAVEMIDLVLVANECLDSRIKVGIPGVMCKLDVEKAYDHVNWSCLLYLLSRCGFTLNWRRWIAFCIFTVCFSVLVNGGPEGFFGSSRGIRQGDSLSPLLFVIVMEALSRMMSKAVECGLVSGFQVGSSDRHVVRVSHLLFADDTLVFSDANPEHIFNLHLLVTWFEAVSGLKINLNKSEMVPVGSVPDLEELAGIMGCKIIQLPMTYLGLALGANFKSKLIWDPILEKMERKLSGWQGVWNLRVFNQALLGKWLWRYGTEENAFWRHLISAKYGSSFDGWTTREVNGPYGNGLWKHIRKGWGSFARHIYFEVGDGSKTKFWDDVLCGSCSLRNAFPDLYRLARHKDAVVGDLIQSQNGWCNLVARLCHGEDRMCWRGGAKDSFQVKAYYNALLPQSGLNLPWKSIWKSKAPPRVAFFVWTAALGRILTTDNLRRRRVIVLDYCWLCKRSGESISHLLLHCSFATEIWNFFVNIFGISWVMPCGIVEFLSCWGEGCRKSRIRKVWDMVPLCIFWCIWWERNTRCFEGVERNVLELKGLVLRTLMEWSKASGVLVFSSVLDFLESCNA</sequence>
<accession>A0A2N9EYK0</accession>
<dbReference type="Pfam" id="PF00078">
    <property type="entry name" value="RVT_1"/>
    <property type="match status" value="1"/>
</dbReference>
<dbReference type="PROSITE" id="PS50878">
    <property type="entry name" value="RT_POL"/>
    <property type="match status" value="1"/>
</dbReference>
<dbReference type="SUPFAM" id="SSF56219">
    <property type="entry name" value="DNase I-like"/>
    <property type="match status" value="1"/>
</dbReference>
<evidence type="ECO:0000259" key="1">
    <source>
        <dbReference type="PROSITE" id="PS50878"/>
    </source>
</evidence>
<protein>
    <recommendedName>
        <fullName evidence="1">Reverse transcriptase domain-containing protein</fullName>
    </recommendedName>
</protein>
<dbReference type="InterPro" id="IPR026960">
    <property type="entry name" value="RVT-Znf"/>
</dbReference>
<gene>
    <name evidence="2" type="ORF">FSB_LOCUS7804</name>
</gene>
<dbReference type="CDD" id="cd01650">
    <property type="entry name" value="RT_nLTR_like"/>
    <property type="match status" value="1"/>
</dbReference>
<dbReference type="InterPro" id="IPR036691">
    <property type="entry name" value="Endo/exonu/phosph_ase_sf"/>
</dbReference>
<dbReference type="EMBL" id="OIVN01000422">
    <property type="protein sequence ID" value="SPC79922.1"/>
    <property type="molecule type" value="Genomic_DNA"/>
</dbReference>
<dbReference type="Pfam" id="PF13966">
    <property type="entry name" value="zf-RVT"/>
    <property type="match status" value="1"/>
</dbReference>